<dbReference type="SUPFAM" id="SSF56672">
    <property type="entry name" value="DNA/RNA polymerases"/>
    <property type="match status" value="1"/>
</dbReference>
<accession>A0ABQ4XK01</accession>
<feature type="domain" description="Reverse transcriptase Ty1/copia-type" evidence="1">
    <location>
        <begin position="4"/>
        <end position="125"/>
    </location>
</feature>
<dbReference type="InterPro" id="IPR013103">
    <property type="entry name" value="RVT_2"/>
</dbReference>
<name>A0ABQ4XK01_9ASTR</name>
<organism evidence="2 3">
    <name type="scientific">Tanacetum coccineum</name>
    <dbReference type="NCBI Taxonomy" id="301880"/>
    <lineage>
        <taxon>Eukaryota</taxon>
        <taxon>Viridiplantae</taxon>
        <taxon>Streptophyta</taxon>
        <taxon>Embryophyta</taxon>
        <taxon>Tracheophyta</taxon>
        <taxon>Spermatophyta</taxon>
        <taxon>Magnoliopsida</taxon>
        <taxon>eudicotyledons</taxon>
        <taxon>Gunneridae</taxon>
        <taxon>Pentapetalae</taxon>
        <taxon>asterids</taxon>
        <taxon>campanulids</taxon>
        <taxon>Asterales</taxon>
        <taxon>Asteraceae</taxon>
        <taxon>Asteroideae</taxon>
        <taxon>Anthemideae</taxon>
        <taxon>Anthemidinae</taxon>
        <taxon>Tanacetum</taxon>
    </lineage>
</organism>
<dbReference type="PANTHER" id="PTHR11439">
    <property type="entry name" value="GAG-POL-RELATED RETROTRANSPOSON"/>
    <property type="match status" value="1"/>
</dbReference>
<dbReference type="PANTHER" id="PTHR11439:SF496">
    <property type="entry name" value="RNA-DIRECTED DNA POLYMERASE"/>
    <property type="match status" value="1"/>
</dbReference>
<protein>
    <submittedName>
        <fullName evidence="2">RNA-directed DNA polymerase</fullName>
    </submittedName>
</protein>
<dbReference type="EMBL" id="BQNB010009594">
    <property type="protein sequence ID" value="GJS65670.1"/>
    <property type="molecule type" value="Genomic_DNA"/>
</dbReference>
<keyword evidence="2" id="KW-0548">Nucleotidyltransferase</keyword>
<keyword evidence="2" id="KW-0695">RNA-directed DNA polymerase</keyword>
<gene>
    <name evidence="2" type="ORF">Tco_0680234</name>
</gene>
<comment type="caution">
    <text evidence="2">The sequence shown here is derived from an EMBL/GenBank/DDBJ whole genome shotgun (WGS) entry which is preliminary data.</text>
</comment>
<keyword evidence="2" id="KW-0808">Transferase</keyword>
<reference evidence="2" key="2">
    <citation type="submission" date="2022-01" db="EMBL/GenBank/DDBJ databases">
        <authorList>
            <person name="Yamashiro T."/>
            <person name="Shiraishi A."/>
            <person name="Satake H."/>
            <person name="Nakayama K."/>
        </authorList>
    </citation>
    <scope>NUCLEOTIDE SEQUENCE</scope>
</reference>
<dbReference type="Proteomes" id="UP001151760">
    <property type="component" value="Unassembled WGS sequence"/>
</dbReference>
<evidence type="ECO:0000313" key="2">
    <source>
        <dbReference type="EMBL" id="GJS65670.1"/>
    </source>
</evidence>
<proteinExistence type="predicted"/>
<dbReference type="GO" id="GO:0003964">
    <property type="term" value="F:RNA-directed DNA polymerase activity"/>
    <property type="evidence" value="ECO:0007669"/>
    <property type="project" value="UniProtKB-KW"/>
</dbReference>
<keyword evidence="3" id="KW-1185">Reference proteome</keyword>
<reference evidence="2" key="1">
    <citation type="journal article" date="2022" name="Int. J. Mol. Sci.">
        <title>Draft Genome of Tanacetum Coccineum: Genomic Comparison of Closely Related Tanacetum-Family Plants.</title>
        <authorList>
            <person name="Yamashiro T."/>
            <person name="Shiraishi A."/>
            <person name="Nakayama K."/>
            <person name="Satake H."/>
        </authorList>
    </citation>
    <scope>NUCLEOTIDE SEQUENCE</scope>
</reference>
<evidence type="ECO:0000259" key="1">
    <source>
        <dbReference type="Pfam" id="PF07727"/>
    </source>
</evidence>
<sequence>MDGKVHTYKARLVAKGYTQTYEIDYEETFSPVAKIKSIRIMLAIAAFHDYEIWQMDVKTAFLNGKLTEDVFMAQPEGFKNAKYPKRVCKLQKVIYGLKQASHSWNLCFHEKVTQFGFSRSENENDILTLQSVKEWLGKCFAMKDLGDAAYVLDIKIYKDRTRRLIGLSQDTYLDKILKRFKMENSKKGNLPLHHGIKISSDLCPKTDDELDKMSRVPYASAIGSIMYAMTCTRPDVSFALSMVSRHQQNPGEGHWTAVKNILKYLRNTKDRFLVYGGEKELRVTGYCDASWQTDKDDMADSTCESEYIAACEASKEAIWMKNFIGDLGVVPTVQDPIEIFCDNESAVALTKEPKDHGKSKHIDRKYHFVRSKVAEGHVIVKDVRSEDNSADPFTKALAKSKHDEHAWSIGLKDKIKF</sequence>
<dbReference type="CDD" id="cd09272">
    <property type="entry name" value="RNase_HI_RT_Ty1"/>
    <property type="match status" value="1"/>
</dbReference>
<dbReference type="Pfam" id="PF07727">
    <property type="entry name" value="RVT_2"/>
    <property type="match status" value="1"/>
</dbReference>
<evidence type="ECO:0000313" key="3">
    <source>
        <dbReference type="Proteomes" id="UP001151760"/>
    </source>
</evidence>
<dbReference type="InterPro" id="IPR043502">
    <property type="entry name" value="DNA/RNA_pol_sf"/>
</dbReference>